<comment type="caution">
    <text evidence="1">The sequence shown here is derived from an EMBL/GenBank/DDBJ whole genome shotgun (WGS) entry which is preliminary data.</text>
</comment>
<feature type="non-terminal residue" evidence="1">
    <location>
        <position position="1"/>
    </location>
</feature>
<keyword evidence="2" id="KW-1185">Reference proteome</keyword>
<evidence type="ECO:0000313" key="1">
    <source>
        <dbReference type="EMBL" id="KAJ8687144.1"/>
    </source>
</evidence>
<dbReference type="EMBL" id="CM056741">
    <property type="protein sequence ID" value="KAJ8687144.1"/>
    <property type="molecule type" value="Genomic_DNA"/>
</dbReference>
<evidence type="ECO:0000313" key="2">
    <source>
        <dbReference type="Proteomes" id="UP001239111"/>
    </source>
</evidence>
<organism evidence="1 2">
    <name type="scientific">Eretmocerus hayati</name>
    <dbReference type="NCBI Taxonomy" id="131215"/>
    <lineage>
        <taxon>Eukaryota</taxon>
        <taxon>Metazoa</taxon>
        <taxon>Ecdysozoa</taxon>
        <taxon>Arthropoda</taxon>
        <taxon>Hexapoda</taxon>
        <taxon>Insecta</taxon>
        <taxon>Pterygota</taxon>
        <taxon>Neoptera</taxon>
        <taxon>Endopterygota</taxon>
        <taxon>Hymenoptera</taxon>
        <taxon>Apocrita</taxon>
        <taxon>Proctotrupomorpha</taxon>
        <taxon>Chalcidoidea</taxon>
        <taxon>Aphelinidae</taxon>
        <taxon>Aphelininae</taxon>
        <taxon>Eretmocerus</taxon>
    </lineage>
</organism>
<protein>
    <submittedName>
        <fullName evidence="1">Uncharacterized protein</fullName>
    </submittedName>
</protein>
<proteinExistence type="predicted"/>
<dbReference type="Proteomes" id="UP001239111">
    <property type="component" value="Chromosome 1"/>
</dbReference>
<accession>A0ACC2PU77</accession>
<feature type="non-terminal residue" evidence="1">
    <location>
        <position position="104"/>
    </location>
</feature>
<reference evidence="1" key="1">
    <citation type="submission" date="2023-04" db="EMBL/GenBank/DDBJ databases">
        <title>A chromosome-level genome assembly of the parasitoid wasp Eretmocerus hayati.</title>
        <authorList>
            <person name="Zhong Y."/>
            <person name="Liu S."/>
            <person name="Liu Y."/>
        </authorList>
    </citation>
    <scope>NUCLEOTIDE SEQUENCE</scope>
    <source>
        <strain evidence="1">ZJU_SS_LIU_2023</strain>
    </source>
</reference>
<name>A0ACC2PU77_9HYME</name>
<sequence length="104" mass="11986">VTAVPTTEQPDSTTENLQDEFTLNTQYPDEPVPKRQRRTFGLLEELGIPEMVMDSILELKNRLYYNRRGYKIVFQKDCPGVVPSKMSLVPKWLIDIFSGVPVKK</sequence>
<gene>
    <name evidence="1" type="ORF">QAD02_022938</name>
</gene>